<proteinExistence type="predicted"/>
<evidence type="ECO:0000313" key="1">
    <source>
        <dbReference type="EMBL" id="KKM26073.1"/>
    </source>
</evidence>
<reference evidence="1" key="1">
    <citation type="journal article" date="2015" name="Nature">
        <title>Complex archaea that bridge the gap between prokaryotes and eukaryotes.</title>
        <authorList>
            <person name="Spang A."/>
            <person name="Saw J.H."/>
            <person name="Jorgensen S.L."/>
            <person name="Zaremba-Niedzwiedzka K."/>
            <person name="Martijn J."/>
            <person name="Lind A.E."/>
            <person name="van Eijk R."/>
            <person name="Schleper C."/>
            <person name="Guy L."/>
            <person name="Ettema T.J."/>
        </authorList>
    </citation>
    <scope>NUCLEOTIDE SEQUENCE</scope>
</reference>
<gene>
    <name evidence="1" type="ORF">LCGC14_1588530</name>
</gene>
<dbReference type="EMBL" id="LAZR01012582">
    <property type="protein sequence ID" value="KKM26073.1"/>
    <property type="molecule type" value="Genomic_DNA"/>
</dbReference>
<dbReference type="AlphaFoldDB" id="A0A0F9KVH0"/>
<sequence length="72" mass="8540">MENKEENHSIYLLKTALMTLEKHQKSELIHYKSLGNSIFFRQNRIDDLKKAIKMLREEELTINDVYEGKTNG</sequence>
<protein>
    <submittedName>
        <fullName evidence="1">Uncharacterized protein</fullName>
    </submittedName>
</protein>
<organism evidence="1">
    <name type="scientific">marine sediment metagenome</name>
    <dbReference type="NCBI Taxonomy" id="412755"/>
    <lineage>
        <taxon>unclassified sequences</taxon>
        <taxon>metagenomes</taxon>
        <taxon>ecological metagenomes</taxon>
    </lineage>
</organism>
<accession>A0A0F9KVH0</accession>
<name>A0A0F9KVH0_9ZZZZ</name>
<comment type="caution">
    <text evidence="1">The sequence shown here is derived from an EMBL/GenBank/DDBJ whole genome shotgun (WGS) entry which is preliminary data.</text>
</comment>